<dbReference type="GO" id="GO:0000138">
    <property type="term" value="C:Golgi trans cisterna"/>
    <property type="evidence" value="ECO:0007669"/>
    <property type="project" value="TreeGrafter"/>
</dbReference>
<dbReference type="AlphaFoldDB" id="A0AAW0EPZ0"/>
<dbReference type="EMBL" id="JAECZO010000057">
    <property type="protein sequence ID" value="KAK7195606.1"/>
    <property type="molecule type" value="Genomic_DNA"/>
</dbReference>
<gene>
    <name evidence="2" type="ORF">NESM_000489300</name>
</gene>
<feature type="compositionally biased region" description="Polar residues" evidence="1">
    <location>
        <begin position="472"/>
        <end position="481"/>
    </location>
</feature>
<dbReference type="GO" id="GO:0016020">
    <property type="term" value="C:membrane"/>
    <property type="evidence" value="ECO:0007669"/>
    <property type="project" value="TreeGrafter"/>
</dbReference>
<feature type="compositionally biased region" description="Low complexity" evidence="1">
    <location>
        <begin position="132"/>
        <end position="154"/>
    </location>
</feature>
<reference evidence="2 3" key="1">
    <citation type="journal article" date="2021" name="MBio">
        <title>A New Model Trypanosomatid, Novymonas esmeraldas: Genomic Perception of Its 'Candidatus Pandoraea novymonadis' Endosymbiont.</title>
        <authorList>
            <person name="Zakharova A."/>
            <person name="Saura A."/>
            <person name="Butenko A."/>
            <person name="Podesvova L."/>
            <person name="Warmusova S."/>
            <person name="Kostygov A.Y."/>
            <person name="Nenarokova A."/>
            <person name="Lukes J."/>
            <person name="Opperdoes F.R."/>
            <person name="Yurchenko V."/>
        </authorList>
    </citation>
    <scope>NUCLEOTIDE SEQUENCE [LARGE SCALE GENOMIC DNA]</scope>
    <source>
        <strain evidence="2 3">E262AT.01</strain>
    </source>
</reference>
<protein>
    <submittedName>
        <fullName evidence="2">High-temperature-induced dauer-formation protein/Dyggve-Melchior-Clausen syndrome protein</fullName>
    </submittedName>
</protein>
<sequence length="917" mass="98437">MGSSSSTLETAKLVRTLLSVEAASPEPLTQLLNTVMTEEETAAAFPVEYIRQLRHFYTHNFAALLYRCVGAVAAVAVKRHEVNTTTGSPNALLTAEVVAQYQSALRILRCTLPVALEAGTTLVEEPIAAAVAADTSPPSSDPAPAEGADAVEAATPPPPPSPQRTSATARFQQLFFVEGRTCNDAAPEEVFPLLPRQNVHLSPAQPYAKPLSLGSFLVWSLVECCFVRGLTLPDYPVLPQTPSISITHAEVDTGLMWCPGIGSEDPIEALTINASVPSFSWAAPRLPRLRGSLLDVLFVALSSPVYNDPGFRDTIFLEPLLSTSTVPLMPTLSMSLLNTVLRFVPYGYLPYSSHLGVEEKELVVMSARLLNATLCYMGVPLDPVTVPEVHQPAANGTGPSAGQQAAAHSRGARADDEASAGAEAGEGTNGPEPSTFVHADADQPINSPRAASSRSGGLSNIVLSAPPHSRSEGSASVSPSLSHRGPPRFVHSVRKMLRDVTLTEAKALVQRMKAILSVNVYSSQTYLPVSQDWFSTLDEFMVLFWKVLDLSPACLAQFGTSPHALDYVIPILDYALAVRRSPLYTYQFQLMLFVLTRLSEVRGFVLQCNQVCTSTLPFRFPKMSPTRTYNDLITLSLCLVMEMKDLQALVPLFPSCSVVLANMAPFITTLGREPSIKLVSVFAHAAFYCLRNGISRTSSSATTGETAAAAGGAPATPETANGTVHQSQMVNMCEAIASLLQYQAAGSLYLLASLVDHRAVVREAKDAYVVQRTRVLTIGLPLPFLINTLDAAVAVALPVVESTDALRRISKYYVDTTSAATVNNVTAALESTRTFAPPVGMGEAGAGLAASDQAVDRLRSVTLVGVLPTPHSIIVRKFQSTRNIEQWTTTTFWTSAYIHSRIGLLGDRDSVRLVQFA</sequence>
<evidence type="ECO:0000313" key="3">
    <source>
        <dbReference type="Proteomes" id="UP001430356"/>
    </source>
</evidence>
<proteinExistence type="predicted"/>
<organism evidence="2 3">
    <name type="scientific">Novymonas esmeraldas</name>
    <dbReference type="NCBI Taxonomy" id="1808958"/>
    <lineage>
        <taxon>Eukaryota</taxon>
        <taxon>Discoba</taxon>
        <taxon>Euglenozoa</taxon>
        <taxon>Kinetoplastea</taxon>
        <taxon>Metakinetoplastina</taxon>
        <taxon>Trypanosomatida</taxon>
        <taxon>Trypanosomatidae</taxon>
        <taxon>Novymonas</taxon>
    </lineage>
</organism>
<evidence type="ECO:0000313" key="2">
    <source>
        <dbReference type="EMBL" id="KAK7195606.1"/>
    </source>
</evidence>
<dbReference type="GO" id="GO:0005797">
    <property type="term" value="C:Golgi medial cisterna"/>
    <property type="evidence" value="ECO:0007669"/>
    <property type="project" value="TreeGrafter"/>
</dbReference>
<evidence type="ECO:0000256" key="1">
    <source>
        <dbReference type="SAM" id="MobiDB-lite"/>
    </source>
</evidence>
<dbReference type="InterPro" id="IPR026705">
    <property type="entry name" value="Hid-1/Ecm30"/>
</dbReference>
<accession>A0AAW0EPZ0</accession>
<comment type="caution">
    <text evidence="2">The sequence shown here is derived from an EMBL/GenBank/DDBJ whole genome shotgun (WGS) entry which is preliminary data.</text>
</comment>
<dbReference type="PANTHER" id="PTHR21575">
    <property type="entry name" value="PROTEIN HID1"/>
    <property type="match status" value="1"/>
</dbReference>
<feature type="region of interest" description="Disordered" evidence="1">
    <location>
        <begin position="390"/>
        <end position="487"/>
    </location>
</feature>
<dbReference type="PANTHER" id="PTHR21575:SF12">
    <property type="entry name" value="PROTEIN HID1"/>
    <property type="match status" value="1"/>
</dbReference>
<feature type="region of interest" description="Disordered" evidence="1">
    <location>
        <begin position="132"/>
        <end position="166"/>
    </location>
</feature>
<dbReference type="Pfam" id="PF09742">
    <property type="entry name" value="Dymeclin"/>
    <property type="match status" value="1"/>
</dbReference>
<dbReference type="Proteomes" id="UP001430356">
    <property type="component" value="Unassembled WGS sequence"/>
</dbReference>
<feature type="compositionally biased region" description="Polar residues" evidence="1">
    <location>
        <begin position="444"/>
        <end position="462"/>
    </location>
</feature>
<name>A0AAW0EPZ0_9TRYP</name>
<keyword evidence="3" id="KW-1185">Reference proteome</keyword>